<reference evidence="2" key="1">
    <citation type="submission" date="2018-05" db="EMBL/GenBank/DDBJ databases">
        <authorList>
            <person name="Lanie J.A."/>
            <person name="Ng W.-L."/>
            <person name="Kazmierczak K.M."/>
            <person name="Andrzejewski T.M."/>
            <person name="Davidsen T.M."/>
            <person name="Wayne K.J."/>
            <person name="Tettelin H."/>
            <person name="Glass J.I."/>
            <person name="Rusch D."/>
            <person name="Podicherti R."/>
            <person name="Tsui H.-C.T."/>
            <person name="Winkler M.E."/>
        </authorList>
    </citation>
    <scope>NUCLEOTIDE SEQUENCE</scope>
</reference>
<dbReference type="EMBL" id="UINC01105260">
    <property type="protein sequence ID" value="SVC69065.1"/>
    <property type="molecule type" value="Genomic_DNA"/>
</dbReference>
<feature type="region of interest" description="Disordered" evidence="1">
    <location>
        <begin position="13"/>
        <end position="59"/>
    </location>
</feature>
<name>A0A382P8X8_9ZZZZ</name>
<gene>
    <name evidence="2" type="ORF">METZ01_LOCUS321919</name>
</gene>
<protein>
    <submittedName>
        <fullName evidence="2">Uncharacterized protein</fullName>
    </submittedName>
</protein>
<sequence>MYEYGKGYIMGQMKKQGELNSASESSLHREKKDSKLIGGTDQGALQVNMPRQPDPKNKVDPAVFRMADEKNY</sequence>
<accession>A0A382P8X8</accession>
<proteinExistence type="predicted"/>
<organism evidence="2">
    <name type="scientific">marine metagenome</name>
    <dbReference type="NCBI Taxonomy" id="408172"/>
    <lineage>
        <taxon>unclassified sequences</taxon>
        <taxon>metagenomes</taxon>
        <taxon>ecological metagenomes</taxon>
    </lineage>
</organism>
<evidence type="ECO:0000256" key="1">
    <source>
        <dbReference type="SAM" id="MobiDB-lite"/>
    </source>
</evidence>
<evidence type="ECO:0000313" key="2">
    <source>
        <dbReference type="EMBL" id="SVC69065.1"/>
    </source>
</evidence>
<dbReference type="AlphaFoldDB" id="A0A382P8X8"/>
<feature type="compositionally biased region" description="Basic and acidic residues" evidence="1">
    <location>
        <begin position="26"/>
        <end position="35"/>
    </location>
</feature>